<gene>
    <name evidence="1" type="ORF">ADINL_0964</name>
</gene>
<dbReference type="AlphaFoldDB" id="A0A063Y7I7"/>
<protein>
    <submittedName>
        <fullName evidence="1">Uncharacterized protein</fullName>
    </submittedName>
</protein>
<evidence type="ECO:0000313" key="2">
    <source>
        <dbReference type="Proteomes" id="UP000027318"/>
    </source>
</evidence>
<name>A0A063Y7I7_9GAMM</name>
<dbReference type="Proteomes" id="UP000027318">
    <property type="component" value="Unassembled WGS sequence"/>
</dbReference>
<comment type="caution">
    <text evidence="1">The sequence shown here is derived from an EMBL/GenBank/DDBJ whole genome shotgun (WGS) entry which is preliminary data.</text>
</comment>
<proteinExistence type="predicted"/>
<accession>A0A063Y7I7</accession>
<organism evidence="1 2">
    <name type="scientific">Nitrincola lacisaponensis</name>
    <dbReference type="NCBI Taxonomy" id="267850"/>
    <lineage>
        <taxon>Bacteria</taxon>
        <taxon>Pseudomonadati</taxon>
        <taxon>Pseudomonadota</taxon>
        <taxon>Gammaproteobacteria</taxon>
        <taxon>Oceanospirillales</taxon>
        <taxon>Oceanospirillaceae</taxon>
        <taxon>Nitrincola</taxon>
    </lineage>
</organism>
<evidence type="ECO:0000313" key="1">
    <source>
        <dbReference type="EMBL" id="KDE40372.1"/>
    </source>
</evidence>
<keyword evidence="2" id="KW-1185">Reference proteome</keyword>
<reference evidence="1 2" key="1">
    <citation type="journal article" date="2005" name="Int. J. Syst. Evol. Microbiol.">
        <title>Nitrincola lacisaponensis gen. nov., sp. nov., a novel alkaliphilic bacterium isolated from an alkaline, saline lake.</title>
        <authorList>
            <person name="Dimitriu P.A."/>
            <person name="Shukla S.K."/>
            <person name="Conradt J."/>
            <person name="Marquez M.C."/>
            <person name="Ventosa A."/>
            <person name="Maglia A."/>
            <person name="Peyton B.M."/>
            <person name="Pinkart H.C."/>
            <person name="Mormile M.R."/>
        </authorList>
    </citation>
    <scope>NUCLEOTIDE SEQUENCE [LARGE SCALE GENOMIC DNA]</scope>
    <source>
        <strain evidence="1 2">4CA</strain>
    </source>
</reference>
<dbReference type="EMBL" id="JMSZ01000016">
    <property type="protein sequence ID" value="KDE40372.1"/>
    <property type="molecule type" value="Genomic_DNA"/>
</dbReference>
<sequence>MRLKVRISIRKASVSIDSTVWVRLIDYCQLLKFNAEQLRAG</sequence>